<dbReference type="PANTHER" id="PTHR30535:SF34">
    <property type="entry name" value="MOLYBDATE-BINDING PROTEIN MOLA"/>
    <property type="match status" value="1"/>
</dbReference>
<reference evidence="2 3" key="1">
    <citation type="submission" date="2021-04" db="EMBL/GenBank/DDBJ databases">
        <title>Complete genome sequencing of Allochromatium tepidum strain NZ.</title>
        <authorList>
            <person name="Tsukatani Y."/>
            <person name="Mori H."/>
        </authorList>
    </citation>
    <scope>NUCLEOTIDE SEQUENCE [LARGE SCALE GENOMIC DNA]</scope>
    <source>
        <strain evidence="2 3">NZ</strain>
    </source>
</reference>
<dbReference type="RefSeq" id="WP_213378623.1">
    <property type="nucleotide sequence ID" value="NZ_AP024563.1"/>
</dbReference>
<dbReference type="Proteomes" id="UP000680679">
    <property type="component" value="Chromosome"/>
</dbReference>
<feature type="domain" description="Fe/B12 periplasmic-binding" evidence="1">
    <location>
        <begin position="29"/>
        <end position="280"/>
    </location>
</feature>
<evidence type="ECO:0000259" key="1">
    <source>
        <dbReference type="PROSITE" id="PS50983"/>
    </source>
</evidence>
<evidence type="ECO:0000313" key="2">
    <source>
        <dbReference type="EMBL" id="BCU07525.1"/>
    </source>
</evidence>
<proteinExistence type="predicted"/>
<dbReference type="EMBL" id="AP024563">
    <property type="protein sequence ID" value="BCU07525.1"/>
    <property type="molecule type" value="Genomic_DNA"/>
</dbReference>
<dbReference type="Pfam" id="PF01497">
    <property type="entry name" value="Peripla_BP_2"/>
    <property type="match status" value="1"/>
</dbReference>
<dbReference type="PANTHER" id="PTHR30535">
    <property type="entry name" value="VITAMIN B12-BINDING PROTEIN"/>
    <property type="match status" value="1"/>
</dbReference>
<dbReference type="InterPro" id="IPR050902">
    <property type="entry name" value="ABC_Transporter_SBP"/>
</dbReference>
<name>A0ABN6GC62_9GAMM</name>
<organism evidence="2 3">
    <name type="scientific">Allochromatium tepidum</name>
    <dbReference type="NCBI Taxonomy" id="553982"/>
    <lineage>
        <taxon>Bacteria</taxon>
        <taxon>Pseudomonadati</taxon>
        <taxon>Pseudomonadota</taxon>
        <taxon>Gammaproteobacteria</taxon>
        <taxon>Chromatiales</taxon>
        <taxon>Chromatiaceae</taxon>
        <taxon>Allochromatium</taxon>
    </lineage>
</organism>
<accession>A0ABN6GC62</accession>
<dbReference type="SUPFAM" id="SSF53807">
    <property type="entry name" value="Helical backbone' metal receptor"/>
    <property type="match status" value="1"/>
</dbReference>
<keyword evidence="3" id="KW-1185">Reference proteome</keyword>
<gene>
    <name evidence="2" type="ORF">Atep_22020</name>
</gene>
<dbReference type="PROSITE" id="PS50983">
    <property type="entry name" value="FE_B12_PBP"/>
    <property type="match status" value="1"/>
</dbReference>
<dbReference type="Gene3D" id="3.40.50.1980">
    <property type="entry name" value="Nitrogenase molybdenum iron protein domain"/>
    <property type="match status" value="2"/>
</dbReference>
<dbReference type="InterPro" id="IPR002491">
    <property type="entry name" value="ABC_transptr_periplasmic_BD"/>
</dbReference>
<protein>
    <submittedName>
        <fullName evidence="2">Cobalamin ABC transporter substrate-binding protein</fullName>
    </submittedName>
</protein>
<sequence length="289" mass="31913">MRHSRILRRAGIVLWLIPVLGLAGPSLPTVMSTNLCADLLLLRIADPSQIRSVSRQSQDARISPVADQARAYPANRGGVEDLLYFKPDIALVYQGWMGRRHAERLAGQGIEVIALPYTKGWDDALRTARNISARIGRAETGEALTADFERRMQTFIQPEREQAPSLLYLRPSGGTAGQGTYVDDLITRLGLRNLAAEQGIEGWGRFPLERLASTPPDVFLLGYFDQARSPARSAYGRHPRLRSLLELTPVIGLPGNAWGCGGLELLDVAKRISEQLAEIERNRSRTPSP</sequence>
<evidence type="ECO:0000313" key="3">
    <source>
        <dbReference type="Proteomes" id="UP000680679"/>
    </source>
</evidence>